<accession>A0A5C1QBI2</accession>
<dbReference type="Proteomes" id="UP000323824">
    <property type="component" value="Chromosome"/>
</dbReference>
<dbReference type="AlphaFoldDB" id="A0A5C1QBI2"/>
<dbReference type="RefSeq" id="WP_149566800.1">
    <property type="nucleotide sequence ID" value="NZ_CP035807.1"/>
</dbReference>
<evidence type="ECO:0000313" key="2">
    <source>
        <dbReference type="Proteomes" id="UP000323824"/>
    </source>
</evidence>
<evidence type="ECO:0000313" key="1">
    <source>
        <dbReference type="EMBL" id="QEN03542.1"/>
    </source>
</evidence>
<dbReference type="EMBL" id="CP035807">
    <property type="protein sequence ID" value="QEN03542.1"/>
    <property type="molecule type" value="Genomic_DNA"/>
</dbReference>
<sequence length="72" mass="8446">MNIETIYSFKDNKNITFTLVFPSLDIIKICGDIIWDKKSDNNKYSYGIKIIKLTDENEAAYISFINNLEIYQ</sequence>
<organism evidence="1 2">
    <name type="scientific">Thiospirochaeta perfilievii</name>
    <dbReference type="NCBI Taxonomy" id="252967"/>
    <lineage>
        <taxon>Bacteria</taxon>
        <taxon>Pseudomonadati</taxon>
        <taxon>Spirochaetota</taxon>
        <taxon>Spirochaetia</taxon>
        <taxon>Spirochaetales</taxon>
        <taxon>Spirochaetaceae</taxon>
        <taxon>Thiospirochaeta</taxon>
    </lineage>
</organism>
<gene>
    <name evidence="1" type="ORF">EW093_02110</name>
</gene>
<keyword evidence="2" id="KW-1185">Reference proteome</keyword>
<reference evidence="1 2" key="2">
    <citation type="submission" date="2019-09" db="EMBL/GenBank/DDBJ databases">
        <title>Complete Genome Sequence and Methylome Analysis of free living Spirochaetas.</title>
        <authorList>
            <person name="Leshcheva N."/>
            <person name="Mikheeva N."/>
        </authorList>
    </citation>
    <scope>NUCLEOTIDE SEQUENCE [LARGE SCALE GENOMIC DNA]</scope>
    <source>
        <strain evidence="1 2">P</strain>
    </source>
</reference>
<dbReference type="KEGG" id="sper:EW093_02110"/>
<proteinExistence type="predicted"/>
<protein>
    <submittedName>
        <fullName evidence="1">Uncharacterized protein</fullName>
    </submittedName>
</protein>
<reference evidence="1 2" key="1">
    <citation type="submission" date="2019-02" db="EMBL/GenBank/DDBJ databases">
        <authorList>
            <person name="Fomenkov A."/>
            <person name="Dubinina G."/>
            <person name="Grabovich M."/>
            <person name="Vincze T."/>
            <person name="Roberts R.J."/>
        </authorList>
    </citation>
    <scope>NUCLEOTIDE SEQUENCE [LARGE SCALE GENOMIC DNA]</scope>
    <source>
        <strain evidence="1 2">P</strain>
    </source>
</reference>
<name>A0A5C1QBI2_9SPIO</name>